<organism evidence="2 3">
    <name type="scientific">Zalerion maritima</name>
    <dbReference type="NCBI Taxonomy" id="339359"/>
    <lineage>
        <taxon>Eukaryota</taxon>
        <taxon>Fungi</taxon>
        <taxon>Dikarya</taxon>
        <taxon>Ascomycota</taxon>
        <taxon>Pezizomycotina</taxon>
        <taxon>Sordariomycetes</taxon>
        <taxon>Lulworthiomycetidae</taxon>
        <taxon>Lulworthiales</taxon>
        <taxon>Lulworthiaceae</taxon>
        <taxon>Zalerion</taxon>
    </lineage>
</organism>
<dbReference type="AlphaFoldDB" id="A0AAD5RZ05"/>
<evidence type="ECO:0000256" key="1">
    <source>
        <dbReference type="SAM" id="MobiDB-lite"/>
    </source>
</evidence>
<keyword evidence="3" id="KW-1185">Reference proteome</keyword>
<protein>
    <submittedName>
        <fullName evidence="2">Uncharacterized protein</fullName>
    </submittedName>
</protein>
<feature type="region of interest" description="Disordered" evidence="1">
    <location>
        <begin position="55"/>
        <end position="100"/>
    </location>
</feature>
<gene>
    <name evidence="2" type="ORF">MKZ38_007675</name>
</gene>
<name>A0AAD5RZ05_9PEZI</name>
<proteinExistence type="predicted"/>
<reference evidence="2" key="1">
    <citation type="submission" date="2022-07" db="EMBL/GenBank/DDBJ databases">
        <title>Draft genome sequence of Zalerion maritima ATCC 34329, a (micro)plastics degrading marine fungus.</title>
        <authorList>
            <person name="Paco A."/>
            <person name="Goncalves M.F.M."/>
            <person name="Rocha-Santos T.A.P."/>
            <person name="Alves A."/>
        </authorList>
    </citation>
    <scope>NUCLEOTIDE SEQUENCE</scope>
    <source>
        <strain evidence="2">ATCC 34329</strain>
    </source>
</reference>
<dbReference type="Proteomes" id="UP001201980">
    <property type="component" value="Unassembled WGS sequence"/>
</dbReference>
<evidence type="ECO:0000313" key="2">
    <source>
        <dbReference type="EMBL" id="KAJ2907160.1"/>
    </source>
</evidence>
<evidence type="ECO:0000313" key="3">
    <source>
        <dbReference type="Proteomes" id="UP001201980"/>
    </source>
</evidence>
<feature type="compositionally biased region" description="Polar residues" evidence="1">
    <location>
        <begin position="55"/>
        <end position="65"/>
    </location>
</feature>
<sequence length="100" mass="11161">MIFVAPSRIRPPRVTTHQSAFLPRFQFVDGITPGSHLRSTLQAFTSLEAGAYDITSENHVSSRQSGRTKDEPRIPSRKWTGNQVRHLHNGTSSPCAIQHP</sequence>
<comment type="caution">
    <text evidence="2">The sequence shown here is derived from an EMBL/GenBank/DDBJ whole genome shotgun (WGS) entry which is preliminary data.</text>
</comment>
<feature type="compositionally biased region" description="Polar residues" evidence="1">
    <location>
        <begin position="79"/>
        <end position="100"/>
    </location>
</feature>
<accession>A0AAD5RZ05</accession>
<dbReference type="EMBL" id="JAKWBI020000004">
    <property type="protein sequence ID" value="KAJ2907160.1"/>
    <property type="molecule type" value="Genomic_DNA"/>
</dbReference>